<evidence type="ECO:0000313" key="2">
    <source>
        <dbReference type="Proteomes" id="UP001497680"/>
    </source>
</evidence>
<accession>A0ACC0CUZ1</accession>
<dbReference type="Proteomes" id="UP001497680">
    <property type="component" value="Unassembled WGS sequence"/>
</dbReference>
<gene>
    <name evidence="1" type="ORF">F4821DRAFT_243063</name>
</gene>
<sequence>MAFNVFNSPDQRAAFFIAIITAPICILFIALRFFLSKRVGRKIGLEDWFALLSLIFYLVWVVFGLWSVIQENGRNVLEPGALPKSLTTTILKFGYAVNPQYCANQLFAKLSLLVLYHRLFSVDKIFVRLTYVVGAVQIAWFIAEYFDRWFTCTPVRKVWEPLIEGYCINQSASLAVSETFNSGIDFVMIGMAVYMVVKLNISFSNKIKLSVLFALGGLSGIIGIIRVCEVYGTVGTSGDELPWLLSQMATSVLCCCAPLHRSIVPDFGLFRTLRSTFFSSGSRSKQSKDNLGPGSSFKTIGQKSSNRKMRATDDWMQLDESTFTSSTRELNTHAWAEDVETGRAATTEGPAYPARTVQIHQSVDHVV</sequence>
<name>A0ACC0CUZ1_9PEZI</name>
<comment type="caution">
    <text evidence="1">The sequence shown here is derived from an EMBL/GenBank/DDBJ whole genome shotgun (WGS) entry which is preliminary data.</text>
</comment>
<dbReference type="EMBL" id="MU394339">
    <property type="protein sequence ID" value="KAI6084266.1"/>
    <property type="molecule type" value="Genomic_DNA"/>
</dbReference>
<keyword evidence="2" id="KW-1185">Reference proteome</keyword>
<reference evidence="1 2" key="1">
    <citation type="journal article" date="2022" name="New Phytol.">
        <title>Ecological generalism drives hyperdiversity of secondary metabolite gene clusters in xylarialean endophytes.</title>
        <authorList>
            <person name="Franco M.E.E."/>
            <person name="Wisecaver J.H."/>
            <person name="Arnold A.E."/>
            <person name="Ju Y.M."/>
            <person name="Slot J.C."/>
            <person name="Ahrendt S."/>
            <person name="Moore L.P."/>
            <person name="Eastman K.E."/>
            <person name="Scott K."/>
            <person name="Konkel Z."/>
            <person name="Mondo S.J."/>
            <person name="Kuo A."/>
            <person name="Hayes R.D."/>
            <person name="Haridas S."/>
            <person name="Andreopoulos B."/>
            <person name="Riley R."/>
            <person name="LaButti K."/>
            <person name="Pangilinan J."/>
            <person name="Lipzen A."/>
            <person name="Amirebrahimi M."/>
            <person name="Yan J."/>
            <person name="Adam C."/>
            <person name="Keymanesh K."/>
            <person name="Ng V."/>
            <person name="Louie K."/>
            <person name="Northen T."/>
            <person name="Drula E."/>
            <person name="Henrissat B."/>
            <person name="Hsieh H.M."/>
            <person name="Youens-Clark K."/>
            <person name="Lutzoni F."/>
            <person name="Miadlikowska J."/>
            <person name="Eastwood D.C."/>
            <person name="Hamelin R.C."/>
            <person name="Grigoriev I.V."/>
            <person name="U'Ren J.M."/>
        </authorList>
    </citation>
    <scope>NUCLEOTIDE SEQUENCE [LARGE SCALE GENOMIC DNA]</scope>
    <source>
        <strain evidence="1 2">ER1909</strain>
    </source>
</reference>
<proteinExistence type="predicted"/>
<organism evidence="1 2">
    <name type="scientific">Hypoxylon rubiginosum</name>
    <dbReference type="NCBI Taxonomy" id="110542"/>
    <lineage>
        <taxon>Eukaryota</taxon>
        <taxon>Fungi</taxon>
        <taxon>Dikarya</taxon>
        <taxon>Ascomycota</taxon>
        <taxon>Pezizomycotina</taxon>
        <taxon>Sordariomycetes</taxon>
        <taxon>Xylariomycetidae</taxon>
        <taxon>Xylariales</taxon>
        <taxon>Hypoxylaceae</taxon>
        <taxon>Hypoxylon</taxon>
    </lineage>
</organism>
<evidence type="ECO:0000313" key="1">
    <source>
        <dbReference type="EMBL" id="KAI6084266.1"/>
    </source>
</evidence>
<protein>
    <submittedName>
        <fullName evidence="1">Uncharacterized protein</fullName>
    </submittedName>
</protein>